<organism evidence="1 2">
    <name type="scientific">Planctomicrobium piriforme</name>
    <dbReference type="NCBI Taxonomy" id="1576369"/>
    <lineage>
        <taxon>Bacteria</taxon>
        <taxon>Pseudomonadati</taxon>
        <taxon>Planctomycetota</taxon>
        <taxon>Planctomycetia</taxon>
        <taxon>Planctomycetales</taxon>
        <taxon>Planctomycetaceae</taxon>
        <taxon>Planctomicrobium</taxon>
    </lineage>
</organism>
<dbReference type="AlphaFoldDB" id="A0A1I3P530"/>
<sequence>MPAIAIAFLVCGALLALVLNQYWLSGAQEELLTATQAAALAGARELACDDRLKEDFDARHNADHVRQVIEDQSFANQVAGPLTAKLEVHLARVTVDPETGQQESEESDDDPNAVLVIGHRDRSTSNPVALVGSVFTGRTAADVTVNVEASVSNVIDGVRPVGAGDVPAWPIAILEASPDDRIPSWVNQIEMHQGTDRYRWDAEKHEVVEEPDGLPEMTLTPQGENVATNVYLVNIGTGFDTDQLVQQMRDGWSTSNLEDLNGEFTFAEGPVDLEADSDFDNDAGDELQRQIGQARIVLLYSKVLPGQDGLPMVQTTRFVAARLMAVMGEGKNLQFIVQPAVVATRTAMLDEEALQQGDSQGNPYIYKISITQ</sequence>
<dbReference type="Proteomes" id="UP000199518">
    <property type="component" value="Unassembled WGS sequence"/>
</dbReference>
<reference evidence="2" key="1">
    <citation type="submission" date="2016-10" db="EMBL/GenBank/DDBJ databases">
        <authorList>
            <person name="Varghese N."/>
            <person name="Submissions S."/>
        </authorList>
    </citation>
    <scope>NUCLEOTIDE SEQUENCE [LARGE SCALE GENOMIC DNA]</scope>
    <source>
        <strain evidence="2">DSM 26348</strain>
    </source>
</reference>
<dbReference type="EMBL" id="FOQD01000016">
    <property type="protein sequence ID" value="SFJ16663.1"/>
    <property type="molecule type" value="Genomic_DNA"/>
</dbReference>
<name>A0A1I3P530_9PLAN</name>
<accession>A0A1I3P530</accession>
<gene>
    <name evidence="1" type="ORF">SAMN05421753_11641</name>
</gene>
<evidence type="ECO:0008006" key="3">
    <source>
        <dbReference type="Google" id="ProtNLM"/>
    </source>
</evidence>
<protein>
    <recommendedName>
        <fullName evidence="3">Flp pilus-assembly TadE/G-like</fullName>
    </recommendedName>
</protein>
<keyword evidence="2" id="KW-1185">Reference proteome</keyword>
<evidence type="ECO:0000313" key="1">
    <source>
        <dbReference type="EMBL" id="SFJ16663.1"/>
    </source>
</evidence>
<evidence type="ECO:0000313" key="2">
    <source>
        <dbReference type="Proteomes" id="UP000199518"/>
    </source>
</evidence>
<dbReference type="STRING" id="1576369.SAMN05421753_11641"/>
<proteinExistence type="predicted"/>